<evidence type="ECO:0000256" key="3">
    <source>
        <dbReference type="ARBA" id="ARBA00023295"/>
    </source>
</evidence>
<feature type="chain" id="PRO_5022744088" evidence="4">
    <location>
        <begin position="23"/>
        <end position="259"/>
    </location>
</feature>
<dbReference type="AlphaFoldDB" id="A0A5C5GCH2"/>
<dbReference type="SMART" id="SM00641">
    <property type="entry name" value="Glyco_25"/>
    <property type="match status" value="1"/>
</dbReference>
<keyword evidence="3" id="KW-0326">Glycosidase</keyword>
<dbReference type="GO" id="GO:0003796">
    <property type="term" value="F:lysozyme activity"/>
    <property type="evidence" value="ECO:0007669"/>
    <property type="project" value="InterPro"/>
</dbReference>
<evidence type="ECO:0000256" key="1">
    <source>
        <dbReference type="ARBA" id="ARBA00010646"/>
    </source>
</evidence>
<organism evidence="5 6">
    <name type="scientific">Pelagovum pacificum</name>
    <dbReference type="NCBI Taxonomy" id="2588711"/>
    <lineage>
        <taxon>Bacteria</taxon>
        <taxon>Pseudomonadati</taxon>
        <taxon>Pseudomonadota</taxon>
        <taxon>Alphaproteobacteria</taxon>
        <taxon>Rhodobacterales</taxon>
        <taxon>Paracoccaceae</taxon>
        <taxon>Pelagovum</taxon>
    </lineage>
</organism>
<dbReference type="PROSITE" id="PS51257">
    <property type="entry name" value="PROKAR_LIPOPROTEIN"/>
    <property type="match status" value="1"/>
</dbReference>
<name>A0A5C5GCH2_9RHOB</name>
<dbReference type="GO" id="GO:0009253">
    <property type="term" value="P:peptidoglycan catabolic process"/>
    <property type="evidence" value="ECO:0007669"/>
    <property type="project" value="InterPro"/>
</dbReference>
<dbReference type="OrthoDB" id="9798192at2"/>
<evidence type="ECO:0000256" key="4">
    <source>
        <dbReference type="SAM" id="SignalP"/>
    </source>
</evidence>
<keyword evidence="2 5" id="KW-0378">Hydrolase</keyword>
<dbReference type="Gene3D" id="3.20.20.80">
    <property type="entry name" value="Glycosidases"/>
    <property type="match status" value="1"/>
</dbReference>
<reference evidence="5 6" key="1">
    <citation type="submission" date="2019-06" db="EMBL/GenBank/DDBJ databases">
        <title>Genome of new Rhodobacteraceae sp. SM1903.</title>
        <authorList>
            <person name="Ren X."/>
        </authorList>
    </citation>
    <scope>NUCLEOTIDE SEQUENCE [LARGE SCALE GENOMIC DNA]</scope>
    <source>
        <strain evidence="5 6">SM1903</strain>
    </source>
</reference>
<evidence type="ECO:0000256" key="2">
    <source>
        <dbReference type="ARBA" id="ARBA00022801"/>
    </source>
</evidence>
<comment type="caution">
    <text evidence="5">The sequence shown here is derived from an EMBL/GenBank/DDBJ whole genome shotgun (WGS) entry which is preliminary data.</text>
</comment>
<keyword evidence="4" id="KW-0732">Signal</keyword>
<sequence length="259" mass="29287">MFRRALLALPLLALVACGGARAPEPVSYHGSLRGYTDNDPHDWTRSPYGLEVHGTDASRHNGPIDWRAAAANGMSFVWIKATEGGDRLDPAFHRNWEGAAQAGIPRGAYHVFYFCRSAAEQAEWFIRNVPRTPGAMPPVLDVEWTPLSPTCTIRPPKEQLWPELRTFLRMLEQHYGTRPVIYTVPDLFDERDMNQFGGYEYWLRSTAAHPSERYPGTPWTFWQYTSTAVGPGFQSELDLNAFNGNAAGFAQWFARRQVP</sequence>
<dbReference type="EMBL" id="VFFF01000002">
    <property type="protein sequence ID" value="TNY31680.1"/>
    <property type="molecule type" value="Genomic_DNA"/>
</dbReference>
<keyword evidence="6" id="KW-1185">Reference proteome</keyword>
<dbReference type="PANTHER" id="PTHR34135">
    <property type="entry name" value="LYSOZYME"/>
    <property type="match status" value="1"/>
</dbReference>
<feature type="signal peptide" evidence="4">
    <location>
        <begin position="1"/>
        <end position="22"/>
    </location>
</feature>
<dbReference type="Proteomes" id="UP000314011">
    <property type="component" value="Unassembled WGS sequence"/>
</dbReference>
<dbReference type="InterPro" id="IPR017853">
    <property type="entry name" value="GH"/>
</dbReference>
<dbReference type="GO" id="GO:0016052">
    <property type="term" value="P:carbohydrate catabolic process"/>
    <property type="evidence" value="ECO:0007669"/>
    <property type="project" value="TreeGrafter"/>
</dbReference>
<comment type="similarity">
    <text evidence="1">Belongs to the glycosyl hydrolase 25 family.</text>
</comment>
<dbReference type="PANTHER" id="PTHR34135:SF2">
    <property type="entry name" value="LYSOZYME"/>
    <property type="match status" value="1"/>
</dbReference>
<dbReference type="InterPro" id="IPR018077">
    <property type="entry name" value="Glyco_hydro_fam25_subgr"/>
</dbReference>
<dbReference type="CDD" id="cd06413">
    <property type="entry name" value="GH25_muramidase_1"/>
    <property type="match status" value="1"/>
</dbReference>
<dbReference type="PROSITE" id="PS51904">
    <property type="entry name" value="GLYCOSYL_HYDROL_F25_2"/>
    <property type="match status" value="1"/>
</dbReference>
<gene>
    <name evidence="5" type="ORF">FHY64_14370</name>
</gene>
<dbReference type="SUPFAM" id="SSF51445">
    <property type="entry name" value="(Trans)glycosidases"/>
    <property type="match status" value="1"/>
</dbReference>
<evidence type="ECO:0000313" key="6">
    <source>
        <dbReference type="Proteomes" id="UP000314011"/>
    </source>
</evidence>
<dbReference type="Pfam" id="PF01183">
    <property type="entry name" value="Glyco_hydro_25"/>
    <property type="match status" value="1"/>
</dbReference>
<dbReference type="InterPro" id="IPR002053">
    <property type="entry name" value="Glyco_hydro_25"/>
</dbReference>
<evidence type="ECO:0000313" key="5">
    <source>
        <dbReference type="EMBL" id="TNY31680.1"/>
    </source>
</evidence>
<dbReference type="GO" id="GO:0016998">
    <property type="term" value="P:cell wall macromolecule catabolic process"/>
    <property type="evidence" value="ECO:0007669"/>
    <property type="project" value="InterPro"/>
</dbReference>
<proteinExistence type="inferred from homology"/>
<protein>
    <submittedName>
        <fullName evidence="5">Glycoside hydrolase family 25 protein</fullName>
    </submittedName>
</protein>
<accession>A0A5C5GCH2</accession>